<dbReference type="Pfam" id="PF05597">
    <property type="entry name" value="Phasin"/>
    <property type="match status" value="1"/>
</dbReference>
<dbReference type="EMBL" id="SLZR01000004">
    <property type="protein sequence ID" value="TCS41989.1"/>
    <property type="molecule type" value="Genomic_DNA"/>
</dbReference>
<evidence type="ECO:0000313" key="3">
    <source>
        <dbReference type="Proteomes" id="UP000295793"/>
    </source>
</evidence>
<dbReference type="PANTHER" id="PTHR38664:SF1">
    <property type="entry name" value="SLR0058 PROTEIN"/>
    <property type="match status" value="1"/>
</dbReference>
<evidence type="ECO:0000313" key="2">
    <source>
        <dbReference type="EMBL" id="TCS41989.1"/>
    </source>
</evidence>
<comment type="caution">
    <text evidence="2">The sequence shown here is derived from an EMBL/GenBank/DDBJ whole genome shotgun (WGS) entry which is preliminary data.</text>
</comment>
<accession>A0A4V2UJY0</accession>
<proteinExistence type="predicted"/>
<dbReference type="RefSeq" id="WP_132700744.1">
    <property type="nucleotide sequence ID" value="NZ_SLZR01000004.1"/>
</dbReference>
<dbReference type="InterPro" id="IPR008769">
    <property type="entry name" value="PhaF_PhaI"/>
</dbReference>
<dbReference type="OrthoDB" id="5801582at2"/>
<keyword evidence="3" id="KW-1185">Reference proteome</keyword>
<dbReference type="PANTHER" id="PTHR38664">
    <property type="entry name" value="SLR0058 PROTEIN"/>
    <property type="match status" value="1"/>
</dbReference>
<dbReference type="AlphaFoldDB" id="A0A4V2UJY0"/>
<reference evidence="2 3" key="1">
    <citation type="submission" date="2019-03" db="EMBL/GenBank/DDBJ databases">
        <title>Genomic Encyclopedia of Archaeal and Bacterial Type Strains, Phase II (KMG-II): from individual species to whole genera.</title>
        <authorList>
            <person name="Goeker M."/>
        </authorList>
    </citation>
    <scope>NUCLEOTIDE SEQUENCE [LARGE SCALE GENOMIC DNA]</scope>
    <source>
        <strain evidence="2 3">DSM 15388</strain>
    </source>
</reference>
<sequence>MSKLSKNKLTVATQTTKDTARQMWMAGLGAFVKTGQEGGRLFSSLVEEGEQFQEKVSNKATDQVNGTVDSVMTQASGQWDKLEAILEDRVIKVLDKLGVPTKDDVSELIEKIDKLQAAVDGTAKKAPATRAKKPAAPKAVAEEKAAEAKAE</sequence>
<protein>
    <submittedName>
        <fullName evidence="2">Poly(Hydroxyalkanoate) granule-associated protein</fullName>
    </submittedName>
</protein>
<organism evidence="2 3">
    <name type="scientific">Reinekea marinisedimentorum</name>
    <dbReference type="NCBI Taxonomy" id="230495"/>
    <lineage>
        <taxon>Bacteria</taxon>
        <taxon>Pseudomonadati</taxon>
        <taxon>Pseudomonadota</taxon>
        <taxon>Gammaproteobacteria</taxon>
        <taxon>Oceanospirillales</taxon>
        <taxon>Saccharospirillaceae</taxon>
        <taxon>Reinekea</taxon>
    </lineage>
</organism>
<name>A0A4V2UJY0_9GAMM</name>
<feature type="compositionally biased region" description="Basic and acidic residues" evidence="1">
    <location>
        <begin position="140"/>
        <end position="151"/>
    </location>
</feature>
<dbReference type="Proteomes" id="UP000295793">
    <property type="component" value="Unassembled WGS sequence"/>
</dbReference>
<evidence type="ECO:0000256" key="1">
    <source>
        <dbReference type="SAM" id="MobiDB-lite"/>
    </source>
</evidence>
<gene>
    <name evidence="2" type="ORF">BCF53_10493</name>
</gene>
<feature type="region of interest" description="Disordered" evidence="1">
    <location>
        <begin position="121"/>
        <end position="151"/>
    </location>
</feature>